<evidence type="ECO:0000256" key="11">
    <source>
        <dbReference type="ARBA" id="ARBA00022989"/>
    </source>
</evidence>
<dbReference type="Gene3D" id="2.80.10.50">
    <property type="match status" value="1"/>
</dbReference>
<dbReference type="InterPro" id="IPR045885">
    <property type="entry name" value="GalNAc-T"/>
</dbReference>
<dbReference type="Gene3D" id="3.90.550.10">
    <property type="entry name" value="Spore Coat Polysaccharide Biosynthesis Protein SpsA, Chain A"/>
    <property type="match status" value="1"/>
</dbReference>
<dbReference type="InterPro" id="IPR000772">
    <property type="entry name" value="Ricin_B_lectin"/>
</dbReference>
<evidence type="ECO:0000256" key="4">
    <source>
        <dbReference type="ARBA" id="ARBA00005680"/>
    </source>
</evidence>
<keyword evidence="12 17" id="KW-0333">Golgi apparatus</keyword>
<sequence>MFSEEGGQVFAEKRIMIHAVPNYSVPRSGYGELGAAVRLTGREAIMADVEMKKWYMNVIASDMISVDRSIPDSRSAACISTHYDTRDLPNASVIIIFTDEAWSPLIRTVHSVVNRSPLKLLHEIILVDDYSQRSELKEKLRTYIDRFGGLVKLKRLNERQGLIRAKLEGAKAASGEVIVFLDSHCEANAGWLEPLLHRIKQKRTAVVCPTIDSISDTTLEYLGGSANGIGTFWWSLHYKMDPIPEREKKRRKNPETDPIMSPTMAGGLLAADKNYFFEVGGYDPGMDIWGGENLEMSFRVWMCGGSVEIIPCSHVGHIFRSGHPYNMTGPNGNLDVHGTNSKRLAEVWMDDYKRLYYTHRMGLINVDVGDLSERIRLRKRLNCKTFKWYLDNVIPEKFVPDENVKAYGLVRNLADGESLCLDTLQRLENKGTVVLGVFSCQNGGSASQMFSFSNDSQLRRETTCVDVDDETRKALLIECVHDIFRTFEHEKDGLLKHVESGLCLDTDGLKAGDDIKFLQCNATKLSQHWQFTNYLTE</sequence>
<evidence type="ECO:0000256" key="2">
    <source>
        <dbReference type="ARBA" id="ARBA00004323"/>
    </source>
</evidence>
<protein>
    <recommendedName>
        <fullName evidence="17">Polypeptide N-acetylgalactosaminyltransferase</fullName>
        <ecNumber evidence="17">2.4.1.-</ecNumber>
    </recommendedName>
    <alternativeName>
        <fullName evidence="17">Protein-UDP acetylgalactosaminyltransferase</fullName>
    </alternativeName>
</protein>
<dbReference type="SUPFAM" id="SSF53448">
    <property type="entry name" value="Nucleotide-diphospho-sugar transferases"/>
    <property type="match status" value="1"/>
</dbReference>
<evidence type="ECO:0000256" key="13">
    <source>
        <dbReference type="ARBA" id="ARBA00023136"/>
    </source>
</evidence>
<evidence type="ECO:0000256" key="8">
    <source>
        <dbReference type="ARBA" id="ARBA00022723"/>
    </source>
</evidence>
<dbReference type="GO" id="GO:0000139">
    <property type="term" value="C:Golgi membrane"/>
    <property type="evidence" value="ECO:0007669"/>
    <property type="project" value="UniProtKB-SubCell"/>
</dbReference>
<dbReference type="CDD" id="cd02510">
    <property type="entry name" value="pp-GalNAc-T"/>
    <property type="match status" value="1"/>
</dbReference>
<evidence type="ECO:0000256" key="15">
    <source>
        <dbReference type="ARBA" id="ARBA00023180"/>
    </source>
</evidence>
<evidence type="ECO:0000256" key="14">
    <source>
        <dbReference type="ARBA" id="ARBA00023157"/>
    </source>
</evidence>
<keyword evidence="5 17" id="KW-0328">Glycosyltransferase</keyword>
<evidence type="ECO:0000256" key="1">
    <source>
        <dbReference type="ARBA" id="ARBA00001936"/>
    </source>
</evidence>
<dbReference type="GO" id="GO:0004653">
    <property type="term" value="F:polypeptide N-acetylgalactosaminyltransferase activity"/>
    <property type="evidence" value="ECO:0007669"/>
    <property type="project" value="UniProtKB-ARBA"/>
</dbReference>
<evidence type="ECO:0000256" key="3">
    <source>
        <dbReference type="ARBA" id="ARBA00004922"/>
    </source>
</evidence>
<keyword evidence="10" id="KW-0735">Signal-anchor</keyword>
<keyword evidence="16 17" id="KW-0464">Manganese</keyword>
<dbReference type="Proteomes" id="UP000046393">
    <property type="component" value="Unplaced"/>
</dbReference>
<name>A0A0N5AKT4_9BILA</name>
<reference evidence="20" key="1">
    <citation type="submission" date="2017-02" db="UniProtKB">
        <authorList>
            <consortium name="WormBaseParasite"/>
        </authorList>
    </citation>
    <scope>IDENTIFICATION</scope>
</reference>
<dbReference type="PANTHER" id="PTHR11675">
    <property type="entry name" value="N-ACETYLGALACTOSAMINYLTRANSFERASE"/>
    <property type="match status" value="1"/>
</dbReference>
<proteinExistence type="inferred from homology"/>
<evidence type="ECO:0000256" key="12">
    <source>
        <dbReference type="ARBA" id="ARBA00023034"/>
    </source>
</evidence>
<dbReference type="Pfam" id="PF00652">
    <property type="entry name" value="Ricin_B_lectin"/>
    <property type="match status" value="1"/>
</dbReference>
<feature type="domain" description="Ricin B lectin" evidence="18">
    <location>
        <begin position="407"/>
        <end position="532"/>
    </location>
</feature>
<keyword evidence="7" id="KW-0812">Transmembrane</keyword>
<evidence type="ECO:0000256" key="5">
    <source>
        <dbReference type="ARBA" id="ARBA00022676"/>
    </source>
</evidence>
<dbReference type="FunFam" id="3.90.550.10:FF:000021">
    <property type="entry name" value="Polypeptide N-acetylgalactosaminyltransferase"/>
    <property type="match status" value="1"/>
</dbReference>
<keyword evidence="6 17" id="KW-0808">Transferase</keyword>
<dbReference type="STRING" id="451379.A0A0N5AKT4"/>
<dbReference type="PANTHER" id="PTHR11675:SF43">
    <property type="entry name" value="POLYPEPTIDE N-ACETYLGALACTOSAMINYLTRANSFERASE 1"/>
    <property type="match status" value="1"/>
</dbReference>
<evidence type="ECO:0000256" key="16">
    <source>
        <dbReference type="ARBA" id="ARBA00023211"/>
    </source>
</evidence>
<dbReference type="GO" id="GO:0030246">
    <property type="term" value="F:carbohydrate binding"/>
    <property type="evidence" value="ECO:0007669"/>
    <property type="project" value="UniProtKB-KW"/>
</dbReference>
<keyword evidence="11" id="KW-1133">Transmembrane helix</keyword>
<evidence type="ECO:0000256" key="6">
    <source>
        <dbReference type="ARBA" id="ARBA00022679"/>
    </source>
</evidence>
<keyword evidence="15" id="KW-0325">Glycoprotein</keyword>
<dbReference type="SMART" id="SM00458">
    <property type="entry name" value="RICIN"/>
    <property type="match status" value="1"/>
</dbReference>
<dbReference type="InterPro" id="IPR035992">
    <property type="entry name" value="Ricin_B-like_lectins"/>
</dbReference>
<evidence type="ECO:0000313" key="19">
    <source>
        <dbReference type="Proteomes" id="UP000046393"/>
    </source>
</evidence>
<comment type="cofactor">
    <cofactor evidence="1 17">
        <name>Mn(2+)</name>
        <dbReference type="ChEBI" id="CHEBI:29035"/>
    </cofactor>
</comment>
<keyword evidence="14 17" id="KW-1015">Disulfide bond</keyword>
<evidence type="ECO:0000256" key="10">
    <source>
        <dbReference type="ARBA" id="ARBA00022968"/>
    </source>
</evidence>
<keyword evidence="19" id="KW-1185">Reference proteome</keyword>
<organism evidence="19 20">
    <name type="scientific">Syphacia muris</name>
    <dbReference type="NCBI Taxonomy" id="451379"/>
    <lineage>
        <taxon>Eukaryota</taxon>
        <taxon>Metazoa</taxon>
        <taxon>Ecdysozoa</taxon>
        <taxon>Nematoda</taxon>
        <taxon>Chromadorea</taxon>
        <taxon>Rhabditida</taxon>
        <taxon>Spirurina</taxon>
        <taxon>Oxyuridomorpha</taxon>
        <taxon>Oxyuroidea</taxon>
        <taxon>Oxyuridae</taxon>
        <taxon>Syphacia</taxon>
    </lineage>
</organism>
<dbReference type="InterPro" id="IPR029044">
    <property type="entry name" value="Nucleotide-diphossugar_trans"/>
</dbReference>
<comment type="pathway">
    <text evidence="3 17">Protein modification; protein glycosylation.</text>
</comment>
<dbReference type="GO" id="GO:0046872">
    <property type="term" value="F:metal ion binding"/>
    <property type="evidence" value="ECO:0007669"/>
    <property type="project" value="UniProtKB-KW"/>
</dbReference>
<accession>A0A0N5AKT4</accession>
<evidence type="ECO:0000256" key="7">
    <source>
        <dbReference type="ARBA" id="ARBA00022692"/>
    </source>
</evidence>
<dbReference type="PROSITE" id="PS50231">
    <property type="entry name" value="RICIN_B_LECTIN"/>
    <property type="match status" value="1"/>
</dbReference>
<keyword evidence="9 17" id="KW-0430">Lectin</keyword>
<evidence type="ECO:0000259" key="18">
    <source>
        <dbReference type="SMART" id="SM00458"/>
    </source>
</evidence>
<dbReference type="InterPro" id="IPR001173">
    <property type="entry name" value="Glyco_trans_2-like"/>
</dbReference>
<evidence type="ECO:0000313" key="20">
    <source>
        <dbReference type="WBParaSite" id="SMUV_0000511501-mRNA-1"/>
    </source>
</evidence>
<keyword evidence="8" id="KW-0479">Metal-binding</keyword>
<comment type="similarity">
    <text evidence="4 17">Belongs to the glycosyltransferase 2 family. GalNAc-T subfamily.</text>
</comment>
<evidence type="ECO:0000256" key="17">
    <source>
        <dbReference type="RuleBase" id="RU361242"/>
    </source>
</evidence>
<dbReference type="CDD" id="cd23459">
    <property type="entry name" value="beta-trefoil_Ricin_Pgant1-like"/>
    <property type="match status" value="1"/>
</dbReference>
<dbReference type="UniPathway" id="UPA00378"/>
<dbReference type="EC" id="2.4.1.-" evidence="17"/>
<dbReference type="GO" id="GO:0006493">
    <property type="term" value="P:protein O-linked glycosylation"/>
    <property type="evidence" value="ECO:0007669"/>
    <property type="project" value="TreeGrafter"/>
</dbReference>
<dbReference type="SUPFAM" id="SSF50370">
    <property type="entry name" value="Ricin B-like lectins"/>
    <property type="match status" value="1"/>
</dbReference>
<keyword evidence="13" id="KW-0472">Membrane</keyword>
<dbReference type="AlphaFoldDB" id="A0A0N5AKT4"/>
<comment type="subcellular location">
    <subcellularLocation>
        <location evidence="2 17">Golgi apparatus membrane</location>
        <topology evidence="2 17">Single-pass type II membrane protein</topology>
    </subcellularLocation>
</comment>
<dbReference type="Pfam" id="PF00535">
    <property type="entry name" value="Glycos_transf_2"/>
    <property type="match status" value="1"/>
</dbReference>
<evidence type="ECO:0000256" key="9">
    <source>
        <dbReference type="ARBA" id="ARBA00022734"/>
    </source>
</evidence>
<dbReference type="WBParaSite" id="SMUV_0000511501-mRNA-1">
    <property type="protein sequence ID" value="SMUV_0000511501-mRNA-1"/>
    <property type="gene ID" value="SMUV_0000511501"/>
</dbReference>